<keyword evidence="7 11" id="KW-0675">Receptor</keyword>
<proteinExistence type="inferred from homology"/>
<feature type="compositionally biased region" description="Basic and acidic residues" evidence="12">
    <location>
        <begin position="352"/>
        <end position="362"/>
    </location>
</feature>
<name>A0A9F2R4X0_PYTBI</name>
<evidence type="ECO:0000256" key="5">
    <source>
        <dbReference type="ARBA" id="ARBA00023040"/>
    </source>
</evidence>
<evidence type="ECO:0000256" key="7">
    <source>
        <dbReference type="ARBA" id="ARBA00023170"/>
    </source>
</evidence>
<keyword evidence="15" id="KW-1185">Reference proteome</keyword>
<dbReference type="Gene3D" id="1.20.1070.10">
    <property type="entry name" value="Rhodopsin 7-helix transmembrane proteins"/>
    <property type="match status" value="1"/>
</dbReference>
<evidence type="ECO:0000256" key="11">
    <source>
        <dbReference type="RuleBase" id="RU000688"/>
    </source>
</evidence>
<dbReference type="AlphaFoldDB" id="A0A9F2R4X0"/>
<evidence type="ECO:0000256" key="12">
    <source>
        <dbReference type="SAM" id="MobiDB-lite"/>
    </source>
</evidence>
<dbReference type="InterPro" id="IPR004061">
    <property type="entry name" value="S1P_rcpt"/>
</dbReference>
<dbReference type="OrthoDB" id="10049450at2759"/>
<evidence type="ECO:0000256" key="2">
    <source>
        <dbReference type="ARBA" id="ARBA00022475"/>
    </source>
</evidence>
<reference evidence="16" key="1">
    <citation type="submission" date="2025-08" db="UniProtKB">
        <authorList>
            <consortium name="RefSeq"/>
        </authorList>
    </citation>
    <scope>IDENTIFICATION</scope>
    <source>
        <tissue evidence="16">Liver</tissue>
    </source>
</reference>
<feature type="transmembrane region" description="Helical" evidence="13">
    <location>
        <begin position="82"/>
        <end position="102"/>
    </location>
</feature>
<dbReference type="SUPFAM" id="SSF81321">
    <property type="entry name" value="Family A G protein-coupled receptor-like"/>
    <property type="match status" value="1"/>
</dbReference>
<keyword evidence="4 13" id="KW-1133">Transmembrane helix</keyword>
<evidence type="ECO:0000256" key="13">
    <source>
        <dbReference type="SAM" id="Phobius"/>
    </source>
</evidence>
<evidence type="ECO:0000313" key="16">
    <source>
        <dbReference type="RefSeq" id="XP_007436508.1"/>
    </source>
</evidence>
<protein>
    <submittedName>
        <fullName evidence="16">Sphingosine 1-phosphate receptor 1-like</fullName>
    </submittedName>
</protein>
<dbReference type="GO" id="GO:0005886">
    <property type="term" value="C:plasma membrane"/>
    <property type="evidence" value="ECO:0007669"/>
    <property type="project" value="UniProtKB-SubCell"/>
</dbReference>
<organism evidence="15 16">
    <name type="scientific">Python bivittatus</name>
    <name type="common">Burmese python</name>
    <name type="synonym">Python molurus bivittatus</name>
    <dbReference type="NCBI Taxonomy" id="176946"/>
    <lineage>
        <taxon>Eukaryota</taxon>
        <taxon>Metazoa</taxon>
        <taxon>Chordata</taxon>
        <taxon>Craniata</taxon>
        <taxon>Vertebrata</taxon>
        <taxon>Euteleostomi</taxon>
        <taxon>Lepidosauria</taxon>
        <taxon>Squamata</taxon>
        <taxon>Bifurcata</taxon>
        <taxon>Unidentata</taxon>
        <taxon>Episquamata</taxon>
        <taxon>Toxicofera</taxon>
        <taxon>Serpentes</taxon>
        <taxon>Henophidia</taxon>
        <taxon>Pythonidae</taxon>
        <taxon>Python</taxon>
    </lineage>
</organism>
<sequence>MDSTSMKSPYYLMPFYQDYHNNNIISLHYNYTGKLHASKYKGSLKADAILFLVVCTFIVLENLMVLLAIWRNKKFHSPMYYLIGNLTLSDLLAGVAYTANIIMSGPNTLKLTPVQWFLREGGVFVTLAASVLSLLAIAIERHITMVRMRLYHRDKKGRMFLLVGASWMASVLLGVLPILGWNCIEKLPECSTVLPLYTKHYVLFCITVFLAILVSIVVLYARIYHMVKFNGQRLGSLHKGMLKKSQKYMALLKTVTIVVGTFIACWLPLFLLLLLDVACQAQACSVLYKADYFLGLAMINSLLNPIIYTLTSKDMRRAIFKLLCCLLVITPAAQERQTKRFGLPILEGSTSKSDRSSHHQDGPKTSLSIGNATPTAIKALVLKAVH</sequence>
<feature type="region of interest" description="Disordered" evidence="12">
    <location>
        <begin position="346"/>
        <end position="370"/>
    </location>
</feature>
<keyword evidence="3 11" id="KW-0812">Transmembrane</keyword>
<feature type="transmembrane region" description="Helical" evidence="13">
    <location>
        <begin position="248"/>
        <end position="272"/>
    </location>
</feature>
<evidence type="ECO:0000256" key="3">
    <source>
        <dbReference type="ARBA" id="ARBA00022692"/>
    </source>
</evidence>
<comment type="subcellular location">
    <subcellularLocation>
        <location evidence="1">Cell membrane</location>
        <topology evidence="1">Multi-pass membrane protein</topology>
    </subcellularLocation>
</comment>
<feature type="domain" description="G-protein coupled receptors family 1 profile" evidence="14">
    <location>
        <begin position="61"/>
        <end position="308"/>
    </location>
</feature>
<dbReference type="PRINTS" id="PR00237">
    <property type="entry name" value="GPCRRHODOPSN"/>
</dbReference>
<feature type="transmembrane region" description="Helical" evidence="13">
    <location>
        <begin position="122"/>
        <end position="139"/>
    </location>
</feature>
<dbReference type="GO" id="GO:0038036">
    <property type="term" value="F:sphingosine-1-phosphate receptor activity"/>
    <property type="evidence" value="ECO:0007669"/>
    <property type="project" value="InterPro"/>
</dbReference>
<dbReference type="PROSITE" id="PS00237">
    <property type="entry name" value="G_PROTEIN_RECEP_F1_1"/>
    <property type="match status" value="1"/>
</dbReference>
<feature type="transmembrane region" description="Helical" evidence="13">
    <location>
        <begin position="48"/>
        <end position="70"/>
    </location>
</feature>
<dbReference type="SMART" id="SM01381">
    <property type="entry name" value="7TM_GPCR_Srsx"/>
    <property type="match status" value="1"/>
</dbReference>
<keyword evidence="8" id="KW-0325">Glycoprotein</keyword>
<dbReference type="InterPro" id="IPR017452">
    <property type="entry name" value="GPCR_Rhodpsn_7TM"/>
</dbReference>
<dbReference type="Proteomes" id="UP000695026">
    <property type="component" value="Unplaced"/>
</dbReference>
<dbReference type="InterPro" id="IPR000276">
    <property type="entry name" value="GPCR_Rhodpsn"/>
</dbReference>
<keyword evidence="6 13" id="KW-0472">Membrane</keyword>
<evidence type="ECO:0000256" key="9">
    <source>
        <dbReference type="ARBA" id="ARBA00023224"/>
    </source>
</evidence>
<dbReference type="PRINTS" id="PR00642">
    <property type="entry name" value="EDG1RECEPTOR"/>
</dbReference>
<evidence type="ECO:0000259" key="14">
    <source>
        <dbReference type="PROSITE" id="PS50262"/>
    </source>
</evidence>
<evidence type="ECO:0000256" key="6">
    <source>
        <dbReference type="ARBA" id="ARBA00023136"/>
    </source>
</evidence>
<evidence type="ECO:0000256" key="1">
    <source>
        <dbReference type="ARBA" id="ARBA00004651"/>
    </source>
</evidence>
<gene>
    <name evidence="16" type="primary">LOC103057683</name>
</gene>
<keyword evidence="2" id="KW-1003">Cell membrane</keyword>
<dbReference type="KEGG" id="pbi:103057683"/>
<dbReference type="FunFam" id="1.20.1070.10:FF:000098">
    <property type="entry name" value="Sphingosine 1-phosphate receptor 1"/>
    <property type="match status" value="1"/>
</dbReference>
<dbReference type="Pfam" id="PF00001">
    <property type="entry name" value="7tm_1"/>
    <property type="match status" value="1"/>
</dbReference>
<dbReference type="OMA" id="KQGRMFA"/>
<keyword evidence="10" id="KW-1015">Disulfide bond</keyword>
<feature type="transmembrane region" description="Helical" evidence="13">
    <location>
        <begin position="160"/>
        <end position="181"/>
    </location>
</feature>
<dbReference type="PANTHER" id="PTHR22750">
    <property type="entry name" value="G-PROTEIN COUPLED RECEPTOR"/>
    <property type="match status" value="1"/>
</dbReference>
<evidence type="ECO:0000256" key="4">
    <source>
        <dbReference type="ARBA" id="ARBA00022989"/>
    </source>
</evidence>
<evidence type="ECO:0000256" key="8">
    <source>
        <dbReference type="ARBA" id="ARBA00023180"/>
    </source>
</evidence>
<dbReference type="PROSITE" id="PS50262">
    <property type="entry name" value="G_PROTEIN_RECEP_F1_2"/>
    <property type="match status" value="1"/>
</dbReference>
<feature type="transmembrane region" description="Helical" evidence="13">
    <location>
        <begin position="201"/>
        <end position="227"/>
    </location>
</feature>
<accession>A0A9F2R4X0</accession>
<feature type="transmembrane region" description="Helical" evidence="13">
    <location>
        <begin position="292"/>
        <end position="311"/>
    </location>
</feature>
<dbReference type="GeneID" id="103057683"/>
<feature type="disulfide bond" evidence="10">
    <location>
        <begin position="279"/>
        <end position="284"/>
    </location>
</feature>
<evidence type="ECO:0000256" key="10">
    <source>
        <dbReference type="PIRSR" id="PIRSR604061-50"/>
    </source>
</evidence>
<dbReference type="RefSeq" id="XP_007436508.1">
    <property type="nucleotide sequence ID" value="XM_007436446.2"/>
</dbReference>
<dbReference type="PRINTS" id="PR01523">
    <property type="entry name" value="S1PRECEPTOR"/>
</dbReference>
<evidence type="ECO:0000313" key="15">
    <source>
        <dbReference type="Proteomes" id="UP000695026"/>
    </source>
</evidence>
<keyword evidence="9 11" id="KW-0807">Transducer</keyword>
<feature type="disulfide bond" evidence="10">
    <location>
        <begin position="183"/>
        <end position="190"/>
    </location>
</feature>
<dbReference type="CDD" id="cd15348">
    <property type="entry name" value="7tmA_S1PR5_Edg8"/>
    <property type="match status" value="1"/>
</dbReference>
<keyword evidence="5 11" id="KW-0297">G-protein coupled receptor</keyword>
<comment type="similarity">
    <text evidence="11">Belongs to the G-protein coupled receptor 1 family.</text>
</comment>